<feature type="region of interest" description="Disordered" evidence="1">
    <location>
        <begin position="531"/>
        <end position="550"/>
    </location>
</feature>
<dbReference type="EMBL" id="CADCTR010000644">
    <property type="protein sequence ID" value="CAA9254108.1"/>
    <property type="molecule type" value="Genomic_DNA"/>
</dbReference>
<gene>
    <name evidence="3" type="ORF">AVDCRST_MAG93-1887</name>
</gene>
<evidence type="ECO:0000313" key="3">
    <source>
        <dbReference type="EMBL" id="CAA9254108.1"/>
    </source>
</evidence>
<feature type="non-terminal residue" evidence="3">
    <location>
        <position position="1"/>
    </location>
</feature>
<proteinExistence type="predicted"/>
<evidence type="ECO:0000259" key="2">
    <source>
        <dbReference type="Pfam" id="PF16841"/>
    </source>
</evidence>
<name>A0A6J4IJB7_9CHLR</name>
<dbReference type="Pfam" id="PF16841">
    <property type="entry name" value="CBM60"/>
    <property type="match status" value="1"/>
</dbReference>
<dbReference type="AlphaFoldDB" id="A0A6J4IJB7"/>
<reference evidence="3" key="1">
    <citation type="submission" date="2020-02" db="EMBL/GenBank/DDBJ databases">
        <authorList>
            <person name="Meier V. D."/>
        </authorList>
    </citation>
    <scope>NUCLEOTIDE SEQUENCE</scope>
    <source>
        <strain evidence="3">AVDCRST_MAG93</strain>
    </source>
</reference>
<organism evidence="3">
    <name type="scientific">uncultured Chloroflexia bacterium</name>
    <dbReference type="NCBI Taxonomy" id="1672391"/>
    <lineage>
        <taxon>Bacteria</taxon>
        <taxon>Bacillati</taxon>
        <taxon>Chloroflexota</taxon>
        <taxon>Chloroflexia</taxon>
        <taxon>environmental samples</taxon>
    </lineage>
</organism>
<protein>
    <recommendedName>
        <fullName evidence="2">Carbohydrate binding module xylan-binding domain-containing protein</fullName>
    </recommendedName>
</protein>
<dbReference type="Gene3D" id="2.60.60.40">
    <property type="match status" value="1"/>
</dbReference>
<accession>A0A6J4IJB7</accession>
<feature type="domain" description="Carbohydrate binding module xylan-binding" evidence="2">
    <location>
        <begin position="421"/>
        <end position="512"/>
    </location>
</feature>
<dbReference type="InterPro" id="IPR031768">
    <property type="entry name" value="CBM60_xylan-bd"/>
</dbReference>
<sequence length="595" mass="62694">LWPPPKLAWRFLQNRNAPARTEKNDKGGMAVELDVLLRGQSNAFLFLSSDFGGIGASTLISEVQRLLGFDGVNDRVHLTADWYTPGQQTVYGGTAFIGDWVQRGTNGSWQALSHEQSLLNYIAKNPHPQATETAVVWLHSEYDSRNGALTTTEWESAVRADAAWVRQGLGRDAAHSPYVFVSAIPFDTASNAATQAIRLGMEKLSADASFGALVGARALDIDMSYKFSSETTSLSYGAAHMSRQDTVQTAQRLARSLAEEWAEYARPNSPVALAGGNLAEDGPKVVSAKLQDANTLLVKVTQDRSAGFAALDPDAAAGIGWSVRSSGGVAVANRVEMLSVDTLQIDFASTLPSDGVVFYGYGYGRLAAYNQPGQGNAIYDKTGMPIWTPTQGVRIDTAAPPSPTPTAPAPIQTTLGSGSDTLVLRISQDAYQGSAQYTVKVDNVQVGGTQTATAWHSSGQSDTLTIKGNWAIGNHSVAVTFLNDAWGGTSTADRNLYVDGMTYDGAAVTNGSAALRAAGPATFTVMDSTAVPGTTPTPTAPTAPAPVQTTLGSGSDTLVLRISQDAYQGSAQYTVKVDNVQIGGTQTATAWHSSG</sequence>
<feature type="non-terminal residue" evidence="3">
    <location>
        <position position="595"/>
    </location>
</feature>
<evidence type="ECO:0000256" key="1">
    <source>
        <dbReference type="SAM" id="MobiDB-lite"/>
    </source>
</evidence>